<reference evidence="1 2" key="2">
    <citation type="submission" date="2017-02" db="EMBL/GenBank/DDBJ databases">
        <title>A genome survey and senescence transcriptome analysis in Lentinula edodes.</title>
        <authorList>
            <person name="Sakamoto Y."/>
            <person name="Nakade K."/>
            <person name="Sato S."/>
            <person name="Yoshida Y."/>
            <person name="Miyazaki K."/>
            <person name="Natsume S."/>
            <person name="Konno N."/>
        </authorList>
    </citation>
    <scope>NUCLEOTIDE SEQUENCE [LARGE SCALE GENOMIC DNA]</scope>
    <source>
        <strain evidence="1 2">NBRC 111202</strain>
    </source>
</reference>
<name>A0A1Q3E6F0_LENED</name>
<evidence type="ECO:0000313" key="1">
    <source>
        <dbReference type="EMBL" id="GAW02813.1"/>
    </source>
</evidence>
<gene>
    <name evidence="1" type="ORF">LENED_004487</name>
</gene>
<reference evidence="1 2" key="1">
    <citation type="submission" date="2016-08" db="EMBL/GenBank/DDBJ databases">
        <authorList>
            <consortium name="Lentinula edodes genome sequencing consortium"/>
            <person name="Sakamoto Y."/>
            <person name="Nakade K."/>
            <person name="Sato S."/>
            <person name="Yoshida Y."/>
            <person name="Miyazaki K."/>
            <person name="Natsume S."/>
            <person name="Konno N."/>
        </authorList>
    </citation>
    <scope>NUCLEOTIDE SEQUENCE [LARGE SCALE GENOMIC DNA]</scope>
    <source>
        <strain evidence="1 2">NBRC 111202</strain>
    </source>
</reference>
<dbReference type="Proteomes" id="UP000188533">
    <property type="component" value="Unassembled WGS sequence"/>
</dbReference>
<sequence>MRYFAYDVSFPQDHLCPAGWLGSSERLFVSHSSCSSPLEPSYCAHQKEGNGKECAHQADFIAKLINRRGFCLTLK</sequence>
<organism evidence="1 2">
    <name type="scientific">Lentinula edodes</name>
    <name type="common">Shiitake mushroom</name>
    <name type="synonym">Lentinus edodes</name>
    <dbReference type="NCBI Taxonomy" id="5353"/>
    <lineage>
        <taxon>Eukaryota</taxon>
        <taxon>Fungi</taxon>
        <taxon>Dikarya</taxon>
        <taxon>Basidiomycota</taxon>
        <taxon>Agaricomycotina</taxon>
        <taxon>Agaricomycetes</taxon>
        <taxon>Agaricomycetidae</taxon>
        <taxon>Agaricales</taxon>
        <taxon>Marasmiineae</taxon>
        <taxon>Omphalotaceae</taxon>
        <taxon>Lentinula</taxon>
    </lineage>
</organism>
<dbReference type="EMBL" id="BDGU01000116">
    <property type="protein sequence ID" value="GAW02813.1"/>
    <property type="molecule type" value="Genomic_DNA"/>
</dbReference>
<comment type="caution">
    <text evidence="1">The sequence shown here is derived from an EMBL/GenBank/DDBJ whole genome shotgun (WGS) entry which is preliminary data.</text>
</comment>
<protein>
    <submittedName>
        <fullName evidence="1">Uncharacterized protein</fullName>
    </submittedName>
</protein>
<keyword evidence="2" id="KW-1185">Reference proteome</keyword>
<accession>A0A1Q3E6F0</accession>
<evidence type="ECO:0000313" key="2">
    <source>
        <dbReference type="Proteomes" id="UP000188533"/>
    </source>
</evidence>
<dbReference type="AlphaFoldDB" id="A0A1Q3E6F0"/>
<proteinExistence type="predicted"/>